<proteinExistence type="predicted"/>
<sequence length="485" mass="55483">MDETNSDGVQLALWTLAEWTVTTSTGCTYYFMKFVFLVAQIIGMFSLVAGVVFLLSGPLIWKHYEWMRMVTIRHASALMACRFRLLIKPSLWLAWWMLRREICYLHDRFRESNQQGDFMTDMEGVYESLDEYLTGGQYPVGALAALEEPYVEAQPEPQLFENVDLAEAALQHVANLNGHHIDRAARESELDEDIDMDGETPEDRRPFINLWRCYALSHGLGFILETDQGAAPSPNWMRWFAAERFLSFYDALLIVDPDQVIVAPCWHLSISELLGTWPTPDRPAPDVGVRDFGRPQTLNNGVALLRNSPRGWHFLKLLLEKASWLHTMEHDQGPFDETVLEMLSMEAMAANDINESYDSECAQFLFPNSKGHHDLARYAMCWWRTTESLSGPFGERRSQVIRFLDPRQYDVNHVVGARGLSDPALLYHFAGRSKDWDAMLQTFGLEREGTSDCREVLKYVRQRSAEPCVPGGPVVERCEPPEVVC</sequence>
<dbReference type="AlphaFoldDB" id="A0A9P1G7Y9"/>
<accession>A0A9P1G7Y9</accession>
<dbReference type="EMBL" id="CAMXCT010003404">
    <property type="protein sequence ID" value="CAI4004299.1"/>
    <property type="molecule type" value="Genomic_DNA"/>
</dbReference>
<dbReference type="EMBL" id="CAMXCT020003404">
    <property type="protein sequence ID" value="CAL1157674.1"/>
    <property type="molecule type" value="Genomic_DNA"/>
</dbReference>
<dbReference type="InterPro" id="IPR029044">
    <property type="entry name" value="Nucleotide-diphossugar_trans"/>
</dbReference>
<keyword evidence="1" id="KW-1133">Transmembrane helix</keyword>
<reference evidence="2" key="1">
    <citation type="submission" date="2022-10" db="EMBL/GenBank/DDBJ databases">
        <authorList>
            <person name="Chen Y."/>
            <person name="Dougan E. K."/>
            <person name="Chan C."/>
            <person name="Rhodes N."/>
            <person name="Thang M."/>
        </authorList>
    </citation>
    <scope>NUCLEOTIDE SEQUENCE</scope>
</reference>
<dbReference type="Proteomes" id="UP001152797">
    <property type="component" value="Unassembled WGS sequence"/>
</dbReference>
<keyword evidence="4" id="KW-1185">Reference proteome</keyword>
<keyword evidence="1" id="KW-0472">Membrane</keyword>
<feature type="transmembrane region" description="Helical" evidence="1">
    <location>
        <begin position="34"/>
        <end position="61"/>
    </location>
</feature>
<dbReference type="EMBL" id="CAMXCT030003404">
    <property type="protein sequence ID" value="CAL4791611.1"/>
    <property type="molecule type" value="Genomic_DNA"/>
</dbReference>
<dbReference type="Gene3D" id="3.90.550.10">
    <property type="entry name" value="Spore Coat Polysaccharide Biosynthesis Protein SpsA, Chain A"/>
    <property type="match status" value="1"/>
</dbReference>
<organism evidence="2">
    <name type="scientific">Cladocopium goreaui</name>
    <dbReference type="NCBI Taxonomy" id="2562237"/>
    <lineage>
        <taxon>Eukaryota</taxon>
        <taxon>Sar</taxon>
        <taxon>Alveolata</taxon>
        <taxon>Dinophyceae</taxon>
        <taxon>Suessiales</taxon>
        <taxon>Symbiodiniaceae</taxon>
        <taxon>Cladocopium</taxon>
    </lineage>
</organism>
<gene>
    <name evidence="2" type="ORF">C1SCF055_LOCUS30097</name>
</gene>
<comment type="caution">
    <text evidence="2">The sequence shown here is derived from an EMBL/GenBank/DDBJ whole genome shotgun (WGS) entry which is preliminary data.</text>
</comment>
<evidence type="ECO:0000313" key="2">
    <source>
        <dbReference type="EMBL" id="CAI4004299.1"/>
    </source>
</evidence>
<evidence type="ECO:0000313" key="3">
    <source>
        <dbReference type="EMBL" id="CAL1157674.1"/>
    </source>
</evidence>
<protein>
    <submittedName>
        <fullName evidence="2">Uncharacterized protein</fullName>
    </submittedName>
</protein>
<dbReference type="SUPFAM" id="SSF53448">
    <property type="entry name" value="Nucleotide-diphospho-sugar transferases"/>
    <property type="match status" value="1"/>
</dbReference>
<evidence type="ECO:0000256" key="1">
    <source>
        <dbReference type="SAM" id="Phobius"/>
    </source>
</evidence>
<keyword evidence="1" id="KW-0812">Transmembrane</keyword>
<reference evidence="3" key="2">
    <citation type="submission" date="2024-04" db="EMBL/GenBank/DDBJ databases">
        <authorList>
            <person name="Chen Y."/>
            <person name="Shah S."/>
            <person name="Dougan E. K."/>
            <person name="Thang M."/>
            <person name="Chan C."/>
        </authorList>
    </citation>
    <scope>NUCLEOTIDE SEQUENCE [LARGE SCALE GENOMIC DNA]</scope>
</reference>
<evidence type="ECO:0000313" key="4">
    <source>
        <dbReference type="Proteomes" id="UP001152797"/>
    </source>
</evidence>
<dbReference type="OrthoDB" id="408707at2759"/>
<name>A0A9P1G7Y9_9DINO</name>